<organism evidence="9 10">
    <name type="scientific">Aspergillus indologenus CBS 114.80</name>
    <dbReference type="NCBI Taxonomy" id="1450541"/>
    <lineage>
        <taxon>Eukaryota</taxon>
        <taxon>Fungi</taxon>
        <taxon>Dikarya</taxon>
        <taxon>Ascomycota</taxon>
        <taxon>Pezizomycotina</taxon>
        <taxon>Eurotiomycetes</taxon>
        <taxon>Eurotiomycetidae</taxon>
        <taxon>Eurotiales</taxon>
        <taxon>Aspergillaceae</taxon>
        <taxon>Aspergillus</taxon>
        <taxon>Aspergillus subgen. Circumdati</taxon>
    </lineage>
</organism>
<dbReference type="SUPFAM" id="SSF51735">
    <property type="entry name" value="NAD(P)-binding Rossmann-fold domains"/>
    <property type="match status" value="1"/>
</dbReference>
<comment type="cofactor">
    <cofactor evidence="1 6">
        <name>heme</name>
        <dbReference type="ChEBI" id="CHEBI:30413"/>
    </cofactor>
</comment>
<keyword evidence="4" id="KW-0560">Oxidoreductase</keyword>
<name>A0A2V5I7N3_9EURO</name>
<dbReference type="Pfam" id="PF00725">
    <property type="entry name" value="3HCDH"/>
    <property type="match status" value="1"/>
</dbReference>
<dbReference type="InterPro" id="IPR036396">
    <property type="entry name" value="Cyt_P450_sf"/>
</dbReference>
<feature type="domain" description="3-hydroxyacyl-CoA dehydrogenase C-terminal" evidence="7">
    <location>
        <begin position="725"/>
        <end position="816"/>
    </location>
</feature>
<dbReference type="SUPFAM" id="SSF48264">
    <property type="entry name" value="Cytochrome P450"/>
    <property type="match status" value="1"/>
</dbReference>
<dbReference type="EMBL" id="KZ825490">
    <property type="protein sequence ID" value="PYI32699.1"/>
    <property type="molecule type" value="Genomic_DNA"/>
</dbReference>
<dbReference type="Pfam" id="PF02737">
    <property type="entry name" value="3HCDH_N"/>
    <property type="match status" value="1"/>
</dbReference>
<dbReference type="CDD" id="cd00302">
    <property type="entry name" value="cytochrome_P450"/>
    <property type="match status" value="1"/>
</dbReference>
<dbReference type="InterPro" id="IPR008927">
    <property type="entry name" value="6-PGluconate_DH-like_C_sf"/>
</dbReference>
<evidence type="ECO:0000256" key="4">
    <source>
        <dbReference type="ARBA" id="ARBA00023002"/>
    </source>
</evidence>
<keyword evidence="5 6" id="KW-0408">Iron</keyword>
<dbReference type="GO" id="GO:0020037">
    <property type="term" value="F:heme binding"/>
    <property type="evidence" value="ECO:0007669"/>
    <property type="project" value="InterPro"/>
</dbReference>
<protein>
    <submittedName>
        <fullName evidence="9">Cytochrome P450</fullName>
    </submittedName>
</protein>
<gene>
    <name evidence="9" type="ORF">BP00DRAFT_435109</name>
</gene>
<dbReference type="InterPro" id="IPR013328">
    <property type="entry name" value="6PGD_dom2"/>
</dbReference>
<evidence type="ECO:0000256" key="6">
    <source>
        <dbReference type="PIRSR" id="PIRSR602403-1"/>
    </source>
</evidence>
<dbReference type="InterPro" id="IPR000033">
    <property type="entry name" value="LDLR_classB_rpt"/>
</dbReference>
<dbReference type="Gene3D" id="1.10.630.10">
    <property type="entry name" value="Cytochrome P450"/>
    <property type="match status" value="1"/>
</dbReference>
<dbReference type="Proteomes" id="UP000248817">
    <property type="component" value="Unassembled WGS sequence"/>
</dbReference>
<evidence type="ECO:0000259" key="7">
    <source>
        <dbReference type="Pfam" id="PF00725"/>
    </source>
</evidence>
<dbReference type="GO" id="GO:0016616">
    <property type="term" value="F:oxidoreductase activity, acting on the CH-OH group of donors, NAD or NADP as acceptor"/>
    <property type="evidence" value="ECO:0007669"/>
    <property type="project" value="InterPro"/>
</dbReference>
<accession>A0A2V5I7N3</accession>
<dbReference type="AlphaFoldDB" id="A0A2V5I7N3"/>
<dbReference type="PANTHER" id="PTHR48075:SF10">
    <property type="entry name" value="DEHYDROGENASE, PUTATIVE (AFU_ORTHOLOGUE AFUA_5G10070)-RELATED"/>
    <property type="match status" value="1"/>
</dbReference>
<proteinExistence type="inferred from homology"/>
<evidence type="ECO:0000256" key="1">
    <source>
        <dbReference type="ARBA" id="ARBA00001971"/>
    </source>
</evidence>
<dbReference type="GO" id="GO:0004497">
    <property type="term" value="F:monooxygenase activity"/>
    <property type="evidence" value="ECO:0007669"/>
    <property type="project" value="InterPro"/>
</dbReference>
<feature type="binding site" description="axial binding residue" evidence="6">
    <location>
        <position position="491"/>
    </location>
    <ligand>
        <name>heme</name>
        <dbReference type="ChEBI" id="CHEBI:30413"/>
    </ligand>
    <ligandPart>
        <name>Fe</name>
        <dbReference type="ChEBI" id="CHEBI:18248"/>
    </ligandPart>
</feature>
<dbReference type="GO" id="GO:0006631">
    <property type="term" value="P:fatty acid metabolic process"/>
    <property type="evidence" value="ECO:0007669"/>
    <property type="project" value="InterPro"/>
</dbReference>
<dbReference type="InterPro" id="IPR011042">
    <property type="entry name" value="6-blade_b-propeller_TolB-like"/>
</dbReference>
<dbReference type="SUPFAM" id="SSF63829">
    <property type="entry name" value="Calcium-dependent phosphotriesterase"/>
    <property type="match status" value="1"/>
</dbReference>
<dbReference type="Gene3D" id="3.40.50.720">
    <property type="entry name" value="NAD(P)-binding Rossmann-like Domain"/>
    <property type="match status" value="1"/>
</dbReference>
<evidence type="ECO:0000256" key="5">
    <source>
        <dbReference type="ARBA" id="ARBA00023004"/>
    </source>
</evidence>
<dbReference type="PRINTS" id="PR00465">
    <property type="entry name" value="EP450IV"/>
</dbReference>
<dbReference type="SMART" id="SM00135">
    <property type="entry name" value="LY"/>
    <property type="match status" value="4"/>
</dbReference>
<sequence length="1143" mass="126267">MSSQQFYLLGEATTSARHVTIDASANLDQLKHTVAAYFAIVEPNEIGFQSGNECLVDVGDVLAATGPVAITINGHAVREPEGPKGLPYVGNYFEVYPDHLGNHQRLYNQYGRIFKTTNLGRTTYHTNDPQIAAIVFAESDFFSKKINEAHPLHALKTPSAGVFLGDTDTPEWRVAHKFLPPALGPKAVRHYAPTMQRTVEDAFKVFDALDEQDSAFNVYQYMLKLGSQAVGKLTLGLDMEHFTSPDAPVHDMVHSIAEMLSLNKKVTSRGDWYGKLPFGDPQRLRNLKAKLEAMVEQSIQDAERGGVTDLPLQEAALQASNMVDYAIRATDNKGEKLPKSSLVWALIVATAAGFTTTSSLLSWLIYGLVTYPGMQERLLQELIDNGITEDTELTAEITDRLVFQDKYIKETMRLTNPSFQPGRTAKVDLILPGGYKIPKDAVIVPGLHHIHNNPDLWDNPSRFDPDRWDTPQVKERHKAAYIPFAMGPRMCIGFNFALQEVKIFLPKLIYRYHFSRENDLVPVEYDPMFQLIRPNNLWSPPHDYRNRPVAVLGAGVLGRRIGCIWASAGYDVHLRDPSPEQLAAGIAYIHEQISSYASKTGCTPGKAHSFINLEEAVESAWLVIEAVPEKLPLKIATFADLSALAPNDSILASNSSSYKTSEMLDRVPDAVKPRILNMHYYMPPQCMTVELMTDGFTHEAIFPFMVERCREGATSPYVARKQSTGFIFNRLWAAVKREVLTILSEGVSVPEEIDAMWEEMFIRGKTLPCRMMDNVGLDTVAFIEQHYIHERGLSSEQTVDYLTTNYLEKGKLGAKCALGGLYPLSSAAGNSSSDRTTHDRHLLVLDVGLASSTAASSISTPVGQILSLAADGTDSKVLVANQLLPDGIAVDTTTNRIFWTNMGVPGRQDGAVYSSALDGSDIQTVLEPGAINTPKQLTLDQTARKLYFSDREGCAVYRCNIDGSGLETLVSRQRGSQGKGVTDVRDWCVGIAVSTRFNRFYWTQKGAPKSGKGRIFSAAIHAPPGIVEEAEDKELCILSGLPEPIDLEIDEEKGELYWTDRGELPLGNALYRVSLDVKGRPVGKPEILARGLHEAIGVSLDRKSGDIFLTDLGGGVYRCNRDGKRKEVLYQEDGRAFTGIVCV</sequence>
<dbReference type="InterPro" id="IPR001128">
    <property type="entry name" value="Cyt_P450"/>
</dbReference>
<keyword evidence="3 6" id="KW-0479">Metal-binding</keyword>
<reference evidence="9 10" key="1">
    <citation type="submission" date="2018-02" db="EMBL/GenBank/DDBJ databases">
        <title>The genomes of Aspergillus section Nigri reveals drivers in fungal speciation.</title>
        <authorList>
            <consortium name="DOE Joint Genome Institute"/>
            <person name="Vesth T.C."/>
            <person name="Nybo J."/>
            <person name="Theobald S."/>
            <person name="Brandl J."/>
            <person name="Frisvad J.C."/>
            <person name="Nielsen K.F."/>
            <person name="Lyhne E.K."/>
            <person name="Kogle M.E."/>
            <person name="Kuo A."/>
            <person name="Riley R."/>
            <person name="Clum A."/>
            <person name="Nolan M."/>
            <person name="Lipzen A."/>
            <person name="Salamov A."/>
            <person name="Henrissat B."/>
            <person name="Wiebenga A."/>
            <person name="De vries R.P."/>
            <person name="Grigoriev I.V."/>
            <person name="Mortensen U.H."/>
            <person name="Andersen M.R."/>
            <person name="Baker S.E."/>
        </authorList>
    </citation>
    <scope>NUCLEOTIDE SEQUENCE [LARGE SCALE GENOMIC DNA]</scope>
    <source>
        <strain evidence="9 10">CBS 114.80</strain>
    </source>
</reference>
<dbReference type="Gene3D" id="2.120.10.30">
    <property type="entry name" value="TolB, C-terminal domain"/>
    <property type="match status" value="2"/>
</dbReference>
<dbReference type="GO" id="GO:0005506">
    <property type="term" value="F:iron ion binding"/>
    <property type="evidence" value="ECO:0007669"/>
    <property type="project" value="InterPro"/>
</dbReference>
<dbReference type="GO" id="GO:0070403">
    <property type="term" value="F:NAD+ binding"/>
    <property type="evidence" value="ECO:0007669"/>
    <property type="project" value="InterPro"/>
</dbReference>
<keyword evidence="10" id="KW-1185">Reference proteome</keyword>
<dbReference type="InterPro" id="IPR036291">
    <property type="entry name" value="NAD(P)-bd_dom_sf"/>
</dbReference>
<dbReference type="Gene3D" id="1.10.1040.10">
    <property type="entry name" value="N-(1-d-carboxylethyl)-l-norvaline Dehydrogenase, domain 2"/>
    <property type="match status" value="1"/>
</dbReference>
<dbReference type="SUPFAM" id="SSF48179">
    <property type="entry name" value="6-phosphogluconate dehydrogenase C-terminal domain-like"/>
    <property type="match status" value="1"/>
</dbReference>
<dbReference type="InterPro" id="IPR006108">
    <property type="entry name" value="3HC_DH_C"/>
</dbReference>
<evidence type="ECO:0000256" key="2">
    <source>
        <dbReference type="ARBA" id="ARBA00010617"/>
    </source>
</evidence>
<dbReference type="GO" id="GO:0016705">
    <property type="term" value="F:oxidoreductase activity, acting on paired donors, with incorporation or reduction of molecular oxygen"/>
    <property type="evidence" value="ECO:0007669"/>
    <property type="project" value="InterPro"/>
</dbReference>
<dbReference type="InterPro" id="IPR002403">
    <property type="entry name" value="Cyt_P450_E_grp-IV"/>
</dbReference>
<evidence type="ECO:0000313" key="10">
    <source>
        <dbReference type="Proteomes" id="UP000248817"/>
    </source>
</evidence>
<feature type="domain" description="3-hydroxyacyl-CoA dehydrogenase NAD binding" evidence="8">
    <location>
        <begin position="549"/>
        <end position="711"/>
    </location>
</feature>
<dbReference type="PANTHER" id="PTHR48075">
    <property type="entry name" value="3-HYDROXYACYL-COA DEHYDROGENASE FAMILY PROTEIN"/>
    <property type="match status" value="1"/>
</dbReference>
<keyword evidence="6" id="KW-0349">Heme</keyword>
<dbReference type="InterPro" id="IPR006176">
    <property type="entry name" value="3-OHacyl-CoA_DH_NAD-bd"/>
</dbReference>
<evidence type="ECO:0000313" key="9">
    <source>
        <dbReference type="EMBL" id="PYI32699.1"/>
    </source>
</evidence>
<evidence type="ECO:0000259" key="8">
    <source>
        <dbReference type="Pfam" id="PF02737"/>
    </source>
</evidence>
<dbReference type="PRINTS" id="PR00385">
    <property type="entry name" value="P450"/>
</dbReference>
<dbReference type="FunFam" id="1.10.630.10:FF:000090">
    <property type="entry name" value="Cytochrome P450 monooxygenase"/>
    <property type="match status" value="1"/>
</dbReference>
<comment type="similarity">
    <text evidence="2">Belongs to the cytochrome P450 family.</text>
</comment>
<dbReference type="Pfam" id="PF00067">
    <property type="entry name" value="p450"/>
    <property type="match status" value="1"/>
</dbReference>
<evidence type="ECO:0000256" key="3">
    <source>
        <dbReference type="ARBA" id="ARBA00022723"/>
    </source>
</evidence>